<name>A0ACC2X4J3_9TREE</name>
<gene>
    <name evidence="1" type="ORF">QFC24_006376</name>
</gene>
<comment type="caution">
    <text evidence="1">The sequence shown here is derived from an EMBL/GenBank/DDBJ whole genome shotgun (WGS) entry which is preliminary data.</text>
</comment>
<reference evidence="1" key="1">
    <citation type="submission" date="2023-04" db="EMBL/GenBank/DDBJ databases">
        <title>Draft Genome sequencing of Naganishia species isolated from polar environments using Oxford Nanopore Technology.</title>
        <authorList>
            <person name="Leo P."/>
            <person name="Venkateswaran K."/>
        </authorList>
    </citation>
    <scope>NUCLEOTIDE SEQUENCE</scope>
    <source>
        <strain evidence="1">DBVPG 5303</strain>
    </source>
</reference>
<keyword evidence="2" id="KW-1185">Reference proteome</keyword>
<organism evidence="1 2">
    <name type="scientific">Naganishia onofrii</name>
    <dbReference type="NCBI Taxonomy" id="1851511"/>
    <lineage>
        <taxon>Eukaryota</taxon>
        <taxon>Fungi</taxon>
        <taxon>Dikarya</taxon>
        <taxon>Basidiomycota</taxon>
        <taxon>Agaricomycotina</taxon>
        <taxon>Tremellomycetes</taxon>
        <taxon>Filobasidiales</taxon>
        <taxon>Filobasidiaceae</taxon>
        <taxon>Naganishia</taxon>
    </lineage>
</organism>
<evidence type="ECO:0000313" key="2">
    <source>
        <dbReference type="Proteomes" id="UP001234202"/>
    </source>
</evidence>
<evidence type="ECO:0000313" key="1">
    <source>
        <dbReference type="EMBL" id="KAJ9117662.1"/>
    </source>
</evidence>
<sequence>MRRQIYGFMRKVSMRHVDMARDSDVSVWSKDFSFIFWNSHADRASLAHYELNRYSSAGKLMSYKRRVGPRHYARKTGPQAPASSTKNFLFPNGVPDGVRYESIAPPSALMSPQQLALATATPATPSCQVLAFGSPYSVSTNIIYQQCLPDTSASVSPVRPIRTHGKGHKMSAGTLPMPSFHSRSSSGMYPNGGRNVPQNSIASQHSVFSSSNRSGTSKSVKIEDTMGDYSSTGILQGGLWQSLLGNASMPQAQMNNNVQFPSGLFPTLGSPEYPLARASFQPLVGSTYTQMGNAHAQSMNVSSRQSARPLAPSTAQMVYPPGHYVPVGSNGHTPNQPSRTLSNSSTSSSMLMTPPRLETFKIETEQVDQSPVFASFSLSLGHLSQGNYSNAISGGMDNTIEMQQVEQAAENEKNLTIAGNQVFASFLHDMGSSPAPSAAETHTETRPTPAVAMHVSSPETDQDSATHEMFINSFETVRPQAMKPSSSSKMQVVIADIEETENDMRYFEQTFRSRQVKLAGDQAQRQGAANALAVVKKEGRSLDEQDLNDGLRPRGGSFMDKTLRQADGYDDSAACEFDAWMVVQHTMDA</sequence>
<protein>
    <submittedName>
        <fullName evidence="1">Uncharacterized protein</fullName>
    </submittedName>
</protein>
<dbReference type="Proteomes" id="UP001234202">
    <property type="component" value="Unassembled WGS sequence"/>
</dbReference>
<accession>A0ACC2X4J3</accession>
<dbReference type="EMBL" id="JASBWV010000031">
    <property type="protein sequence ID" value="KAJ9117662.1"/>
    <property type="molecule type" value="Genomic_DNA"/>
</dbReference>
<proteinExistence type="predicted"/>